<sequence length="559" mass="62974">MAKNTDLKTPWKRFISMLQLDRRDIKQILFYAIFAGLVSLSLPLGIQAIINLIQGAQISTSWIVLVVLVTLGVAFQGALQLMQIRILENVQQKIFARASFEFAYRFPKIKMKELRNYYPPELANRFFDVLTVQKGLSKILLDFPAAILQIVFGIILLSFYHPFFIIYGLLLLILVLIVFRFTARKGLETSLKESKLKYKVAHWIQEIARSIVSFKISGNTTLAMNRNDDLTALYLKAREGHFRVLIIQFLQMIGFKVLVTAGLLVIGGLLVLNQQMNIGQFVAAEIIILLVISSVEKLILGLETFYDVLTSLEKIGQVVDKEIENQEGVDPFEKEKPLHIELEKLGITTPEGQVILKDINLIINEKERMIIDGPSGSGKTTLLKLISTIESPTEGSIYVNGNCTNGIFLNKYRKRVGQVLPENQTFEGTILENITLNDSSISIDKVNEVIEQLGLLPFVKKNSASLDTLIYSQGKQIPHTIARKIVIARAIVHEPKLLLLKDPLDQFDPVEAKEIITYLSSPDRPWALVVSSKNPLWNTVCSHTVHIENGTIKNNKRDA</sequence>
<dbReference type="eggNOG" id="COG2274">
    <property type="taxonomic scope" value="Bacteria"/>
</dbReference>
<dbReference type="InterPro" id="IPR036640">
    <property type="entry name" value="ABC1_TM_sf"/>
</dbReference>
<dbReference type="PANTHER" id="PTHR43394:SF4">
    <property type="entry name" value="TOXIN SECRETION ABC TRANSPORTER ATP-BINDING PROTEIN"/>
    <property type="match status" value="1"/>
</dbReference>
<dbReference type="InterPro" id="IPR011527">
    <property type="entry name" value="ABC1_TM_dom"/>
</dbReference>
<dbReference type="PANTHER" id="PTHR43394">
    <property type="entry name" value="ATP-DEPENDENT PERMEASE MDL1, MITOCHONDRIAL"/>
    <property type="match status" value="1"/>
</dbReference>
<evidence type="ECO:0000313" key="7">
    <source>
        <dbReference type="EMBL" id="GAK98006.1"/>
    </source>
</evidence>
<dbReference type="InterPro" id="IPR003593">
    <property type="entry name" value="AAA+_ATPase"/>
</dbReference>
<keyword evidence="3" id="KW-0547">Nucleotide-binding</keyword>
<reference evidence="7" key="1">
    <citation type="journal article" date="2014" name="Genome Announc.">
        <title>Draft Genome Sequences of Marine Flavobacterium Nonlabens Strains NR17, NR24, NR27, NR32, NR33, and Ara13.</title>
        <authorList>
            <person name="Nakanishi M."/>
            <person name="Meirelles P."/>
            <person name="Suzuki R."/>
            <person name="Takatani N."/>
            <person name="Mino S."/>
            <person name="Suda W."/>
            <person name="Oshima K."/>
            <person name="Hattori M."/>
            <person name="Ohkuma M."/>
            <person name="Hosokawa M."/>
            <person name="Miyashita K."/>
            <person name="Thompson F.L."/>
            <person name="Niwa A."/>
            <person name="Sawabe T."/>
            <person name="Sawabe T."/>
        </authorList>
    </citation>
    <scope>NUCLEOTIDE SEQUENCE [LARGE SCALE GENOMIC DNA]</scope>
    <source>
        <strain evidence="7">JCM 19294</strain>
    </source>
</reference>
<accession>A0A090QRD1</accession>
<dbReference type="SUPFAM" id="SSF90123">
    <property type="entry name" value="ABC transporter transmembrane region"/>
    <property type="match status" value="1"/>
</dbReference>
<dbReference type="GO" id="GO:0015421">
    <property type="term" value="F:ABC-type oligopeptide transporter activity"/>
    <property type="evidence" value="ECO:0007669"/>
    <property type="project" value="TreeGrafter"/>
</dbReference>
<dbReference type="PROSITE" id="PS50929">
    <property type="entry name" value="ABC_TM1F"/>
    <property type="match status" value="1"/>
</dbReference>
<keyword evidence="2" id="KW-0812">Transmembrane</keyword>
<dbReference type="SUPFAM" id="SSF52540">
    <property type="entry name" value="P-loop containing nucleoside triphosphate hydrolases"/>
    <property type="match status" value="1"/>
</dbReference>
<dbReference type="Pfam" id="PF00664">
    <property type="entry name" value="ABC_membrane"/>
    <property type="match status" value="1"/>
</dbReference>
<dbReference type="GO" id="GO:0005524">
    <property type="term" value="F:ATP binding"/>
    <property type="evidence" value="ECO:0007669"/>
    <property type="project" value="UniProtKB-KW"/>
</dbReference>
<evidence type="ECO:0000256" key="5">
    <source>
        <dbReference type="ARBA" id="ARBA00022989"/>
    </source>
</evidence>
<evidence type="ECO:0000256" key="3">
    <source>
        <dbReference type="ARBA" id="ARBA00022741"/>
    </source>
</evidence>
<dbReference type="GO" id="GO:0016887">
    <property type="term" value="F:ATP hydrolysis activity"/>
    <property type="evidence" value="ECO:0007669"/>
    <property type="project" value="InterPro"/>
</dbReference>
<evidence type="ECO:0000256" key="4">
    <source>
        <dbReference type="ARBA" id="ARBA00022840"/>
    </source>
</evidence>
<dbReference type="AlphaFoldDB" id="A0A090QRD1"/>
<proteinExistence type="predicted"/>
<gene>
    <name evidence="7" type="ORF">JCM19294_1628</name>
</gene>
<organism evidence="7 8">
    <name type="scientific">Nonlabens tegetincola</name>
    <dbReference type="NCBI Taxonomy" id="323273"/>
    <lineage>
        <taxon>Bacteria</taxon>
        <taxon>Pseudomonadati</taxon>
        <taxon>Bacteroidota</taxon>
        <taxon>Flavobacteriia</taxon>
        <taxon>Flavobacteriales</taxon>
        <taxon>Flavobacteriaceae</taxon>
        <taxon>Nonlabens</taxon>
    </lineage>
</organism>
<protein>
    <submittedName>
        <fullName evidence="7">HlyB/MsbA family ABC transporter</fullName>
    </submittedName>
</protein>
<evidence type="ECO:0000256" key="6">
    <source>
        <dbReference type="ARBA" id="ARBA00023136"/>
    </source>
</evidence>
<evidence type="ECO:0000256" key="2">
    <source>
        <dbReference type="ARBA" id="ARBA00022692"/>
    </source>
</evidence>
<comment type="subcellular location">
    <subcellularLocation>
        <location evidence="1">Cell membrane</location>
        <topology evidence="1">Multi-pass membrane protein</topology>
    </subcellularLocation>
</comment>
<name>A0A090QRD1_9FLAO</name>
<evidence type="ECO:0000313" key="8">
    <source>
        <dbReference type="Proteomes" id="UP000029221"/>
    </source>
</evidence>
<comment type="caution">
    <text evidence="7">The sequence shown here is derived from an EMBL/GenBank/DDBJ whole genome shotgun (WGS) entry which is preliminary data.</text>
</comment>
<dbReference type="InterPro" id="IPR027417">
    <property type="entry name" value="P-loop_NTPase"/>
</dbReference>
<dbReference type="STRING" id="319236.BST91_00850"/>
<dbReference type="Proteomes" id="UP000029221">
    <property type="component" value="Unassembled WGS sequence"/>
</dbReference>
<dbReference type="SMART" id="SM00382">
    <property type="entry name" value="AAA"/>
    <property type="match status" value="1"/>
</dbReference>
<dbReference type="PROSITE" id="PS50893">
    <property type="entry name" value="ABC_TRANSPORTER_2"/>
    <property type="match status" value="1"/>
</dbReference>
<dbReference type="GO" id="GO:0005886">
    <property type="term" value="C:plasma membrane"/>
    <property type="evidence" value="ECO:0007669"/>
    <property type="project" value="UniProtKB-SubCell"/>
</dbReference>
<dbReference type="InterPro" id="IPR039421">
    <property type="entry name" value="Type_1_exporter"/>
</dbReference>
<dbReference type="EMBL" id="BBML01000008">
    <property type="protein sequence ID" value="GAK98006.1"/>
    <property type="molecule type" value="Genomic_DNA"/>
</dbReference>
<keyword evidence="4" id="KW-0067">ATP-binding</keyword>
<dbReference type="InterPro" id="IPR003439">
    <property type="entry name" value="ABC_transporter-like_ATP-bd"/>
</dbReference>
<dbReference type="Gene3D" id="3.40.50.300">
    <property type="entry name" value="P-loop containing nucleotide triphosphate hydrolases"/>
    <property type="match status" value="1"/>
</dbReference>
<evidence type="ECO:0000256" key="1">
    <source>
        <dbReference type="ARBA" id="ARBA00004651"/>
    </source>
</evidence>
<keyword evidence="6" id="KW-0472">Membrane</keyword>
<keyword evidence="8" id="KW-1185">Reference proteome</keyword>
<dbReference type="Pfam" id="PF00005">
    <property type="entry name" value="ABC_tran"/>
    <property type="match status" value="1"/>
</dbReference>
<keyword evidence="5" id="KW-1133">Transmembrane helix</keyword>
<dbReference type="Gene3D" id="1.20.1560.10">
    <property type="entry name" value="ABC transporter type 1, transmembrane domain"/>
    <property type="match status" value="1"/>
</dbReference>
<dbReference type="RefSeq" id="WP_042279957.1">
    <property type="nucleotide sequence ID" value="NZ_BBML01000008.1"/>
</dbReference>